<keyword evidence="3" id="KW-1185">Reference proteome</keyword>
<dbReference type="RefSeq" id="WP_179277471.1">
    <property type="nucleotide sequence ID" value="NZ_BOMU01000107.1"/>
</dbReference>
<dbReference type="EMBL" id="FZNR01000027">
    <property type="protein sequence ID" value="SNS88214.1"/>
    <property type="molecule type" value="Genomic_DNA"/>
</dbReference>
<evidence type="ECO:0000313" key="3">
    <source>
        <dbReference type="Proteomes" id="UP000198415"/>
    </source>
</evidence>
<dbReference type="Gene3D" id="2.120.10.30">
    <property type="entry name" value="TolB, C-terminal domain"/>
    <property type="match status" value="1"/>
</dbReference>
<accession>A0A239I7B0</accession>
<dbReference type="InterPro" id="IPR011042">
    <property type="entry name" value="6-blade_b-propeller_TolB-like"/>
</dbReference>
<protein>
    <recommendedName>
        <fullName evidence="4">WD40-like Beta Propeller Repeat</fullName>
    </recommendedName>
</protein>
<reference evidence="2 3" key="1">
    <citation type="submission" date="2017-06" db="EMBL/GenBank/DDBJ databases">
        <authorList>
            <person name="Kim H.J."/>
            <person name="Triplett B.A."/>
        </authorList>
    </citation>
    <scope>NUCLEOTIDE SEQUENCE [LARGE SCALE GENOMIC DNA]</scope>
    <source>
        <strain evidence="2 3">DSM 43151</strain>
    </source>
</reference>
<dbReference type="AlphaFoldDB" id="A0A239I7B0"/>
<name>A0A239I7B0_9ACTN</name>
<dbReference type="SUPFAM" id="SSF82171">
    <property type="entry name" value="DPP6 N-terminal domain-like"/>
    <property type="match status" value="1"/>
</dbReference>
<proteinExistence type="predicted"/>
<feature type="region of interest" description="Disordered" evidence="1">
    <location>
        <begin position="113"/>
        <end position="137"/>
    </location>
</feature>
<organism evidence="2 3">
    <name type="scientific">Actinoplanes regularis</name>
    <dbReference type="NCBI Taxonomy" id="52697"/>
    <lineage>
        <taxon>Bacteria</taxon>
        <taxon>Bacillati</taxon>
        <taxon>Actinomycetota</taxon>
        <taxon>Actinomycetes</taxon>
        <taxon>Micromonosporales</taxon>
        <taxon>Micromonosporaceae</taxon>
        <taxon>Actinoplanes</taxon>
    </lineage>
</organism>
<evidence type="ECO:0000256" key="1">
    <source>
        <dbReference type="SAM" id="MobiDB-lite"/>
    </source>
</evidence>
<feature type="compositionally biased region" description="Low complexity" evidence="1">
    <location>
        <begin position="113"/>
        <end position="129"/>
    </location>
</feature>
<dbReference type="Proteomes" id="UP000198415">
    <property type="component" value="Unassembled WGS sequence"/>
</dbReference>
<sequence length="137" mass="14425">MPRPPSLTWTPTSACPRVAGLRLSPDGRRLVVGVGTPAREGDRYTTAWWEIDPAGTRPARRLTRSNRGEAAAAFTAAGDLLFTSARPDPEGEPDDEPVTALWLQPAAGGDARVVASPPGGVRGVVVSAPERSCSARR</sequence>
<evidence type="ECO:0000313" key="2">
    <source>
        <dbReference type="EMBL" id="SNS88214.1"/>
    </source>
</evidence>
<gene>
    <name evidence="2" type="ORF">SAMN06264365_12761</name>
</gene>
<evidence type="ECO:0008006" key="4">
    <source>
        <dbReference type="Google" id="ProtNLM"/>
    </source>
</evidence>